<keyword evidence="3" id="KW-1185">Reference proteome</keyword>
<dbReference type="Proteomes" id="UP001162131">
    <property type="component" value="Unassembled WGS sequence"/>
</dbReference>
<proteinExistence type="predicted"/>
<name>A0AAU9JU44_9CILI</name>
<dbReference type="InterPro" id="IPR002048">
    <property type="entry name" value="EF_hand_dom"/>
</dbReference>
<evidence type="ECO:0000313" key="3">
    <source>
        <dbReference type="Proteomes" id="UP001162131"/>
    </source>
</evidence>
<accession>A0AAU9JU44</accession>
<dbReference type="InterPro" id="IPR036322">
    <property type="entry name" value="WD40_repeat_dom_sf"/>
</dbReference>
<sequence>MPQANFQCNSIMFNGNILISGCWQKNLLLYSIDIDSFSIIPYEFARGKRKILINADRIYLIECNEGGDIYESEIGSYTNWRPTGKTSTINYSVLQVYCTYNEGYIYIGIDGSDYFKFDLDEERLIASFDMLGKEGDKQITASELKIAV</sequence>
<feature type="domain" description="EF-hand" evidence="1">
    <location>
        <begin position="119"/>
        <end position="148"/>
    </location>
</feature>
<protein>
    <recommendedName>
        <fullName evidence="1">EF-hand domain-containing protein</fullName>
    </recommendedName>
</protein>
<dbReference type="GO" id="GO:0005509">
    <property type="term" value="F:calcium ion binding"/>
    <property type="evidence" value="ECO:0007669"/>
    <property type="project" value="InterPro"/>
</dbReference>
<comment type="caution">
    <text evidence="2">The sequence shown here is derived from an EMBL/GenBank/DDBJ whole genome shotgun (WGS) entry which is preliminary data.</text>
</comment>
<reference evidence="2" key="1">
    <citation type="submission" date="2021-09" db="EMBL/GenBank/DDBJ databases">
        <authorList>
            <consortium name="AG Swart"/>
            <person name="Singh M."/>
            <person name="Singh A."/>
            <person name="Seah K."/>
            <person name="Emmerich C."/>
        </authorList>
    </citation>
    <scope>NUCLEOTIDE SEQUENCE</scope>
    <source>
        <strain evidence="2">ATCC30299</strain>
    </source>
</reference>
<dbReference type="EMBL" id="CAJZBQ010000048">
    <property type="protein sequence ID" value="CAG9329508.1"/>
    <property type="molecule type" value="Genomic_DNA"/>
</dbReference>
<organism evidence="2 3">
    <name type="scientific">Blepharisma stoltei</name>
    <dbReference type="NCBI Taxonomy" id="1481888"/>
    <lineage>
        <taxon>Eukaryota</taxon>
        <taxon>Sar</taxon>
        <taxon>Alveolata</taxon>
        <taxon>Ciliophora</taxon>
        <taxon>Postciliodesmatophora</taxon>
        <taxon>Heterotrichea</taxon>
        <taxon>Heterotrichida</taxon>
        <taxon>Blepharismidae</taxon>
        <taxon>Blepharisma</taxon>
    </lineage>
</organism>
<dbReference type="AlphaFoldDB" id="A0AAU9JU44"/>
<gene>
    <name evidence="2" type="ORF">BSTOLATCC_MIC49141</name>
</gene>
<evidence type="ECO:0000259" key="1">
    <source>
        <dbReference type="PROSITE" id="PS50222"/>
    </source>
</evidence>
<evidence type="ECO:0000313" key="2">
    <source>
        <dbReference type="EMBL" id="CAG9329508.1"/>
    </source>
</evidence>
<dbReference type="PROSITE" id="PS50222">
    <property type="entry name" value="EF_HAND_2"/>
    <property type="match status" value="1"/>
</dbReference>
<dbReference type="SUPFAM" id="SSF50978">
    <property type="entry name" value="WD40 repeat-like"/>
    <property type="match status" value="1"/>
</dbReference>